<keyword evidence="4" id="KW-1185">Reference proteome</keyword>
<feature type="region of interest" description="Disordered" evidence="1">
    <location>
        <begin position="53"/>
        <end position="102"/>
    </location>
</feature>
<dbReference type="AlphaFoldDB" id="A0A8S3WQN5"/>
<gene>
    <name evidence="3" type="ORF">PAPOLLO_LOCUS9262</name>
</gene>
<evidence type="ECO:0000256" key="1">
    <source>
        <dbReference type="SAM" id="MobiDB-lite"/>
    </source>
</evidence>
<comment type="caution">
    <text evidence="3">The sequence shown here is derived from an EMBL/GenBank/DDBJ whole genome shotgun (WGS) entry which is preliminary data.</text>
</comment>
<dbReference type="Proteomes" id="UP000691718">
    <property type="component" value="Unassembled WGS sequence"/>
</dbReference>
<evidence type="ECO:0000259" key="2">
    <source>
        <dbReference type="Pfam" id="PF10545"/>
    </source>
</evidence>
<name>A0A8S3WQN5_PARAO</name>
<feature type="compositionally biased region" description="Basic and acidic residues" evidence="1">
    <location>
        <begin position="53"/>
        <end position="67"/>
    </location>
</feature>
<reference evidence="3" key="1">
    <citation type="submission" date="2021-04" db="EMBL/GenBank/DDBJ databases">
        <authorList>
            <person name="Tunstrom K."/>
        </authorList>
    </citation>
    <scope>NUCLEOTIDE SEQUENCE</scope>
</reference>
<dbReference type="Pfam" id="PF10545">
    <property type="entry name" value="MADF_DNA_bdg"/>
    <property type="match status" value="1"/>
</dbReference>
<dbReference type="InterPro" id="IPR006578">
    <property type="entry name" value="MADF-dom"/>
</dbReference>
<dbReference type="OrthoDB" id="270189at2759"/>
<protein>
    <submittedName>
        <fullName evidence="3">(apollo) hypothetical protein</fullName>
    </submittedName>
</protein>
<feature type="domain" description="MADF" evidence="2">
    <location>
        <begin position="9"/>
        <end position="47"/>
    </location>
</feature>
<feature type="compositionally biased region" description="Polar residues" evidence="1">
    <location>
        <begin position="68"/>
        <end position="93"/>
    </location>
</feature>
<accession>A0A8S3WQN5</accession>
<dbReference type="EMBL" id="CAJQZP010000678">
    <property type="protein sequence ID" value="CAG4976482.1"/>
    <property type="molecule type" value="Genomic_DNA"/>
</dbReference>
<proteinExistence type="predicted"/>
<evidence type="ECO:0000313" key="4">
    <source>
        <dbReference type="Proteomes" id="UP000691718"/>
    </source>
</evidence>
<evidence type="ECO:0000313" key="3">
    <source>
        <dbReference type="EMBL" id="CAG4976482.1"/>
    </source>
</evidence>
<organism evidence="3 4">
    <name type="scientific">Parnassius apollo</name>
    <name type="common">Apollo butterfly</name>
    <name type="synonym">Papilio apollo</name>
    <dbReference type="NCBI Taxonomy" id="110799"/>
    <lineage>
        <taxon>Eukaryota</taxon>
        <taxon>Metazoa</taxon>
        <taxon>Ecdysozoa</taxon>
        <taxon>Arthropoda</taxon>
        <taxon>Hexapoda</taxon>
        <taxon>Insecta</taxon>
        <taxon>Pterygota</taxon>
        <taxon>Neoptera</taxon>
        <taxon>Endopterygota</taxon>
        <taxon>Lepidoptera</taxon>
        <taxon>Glossata</taxon>
        <taxon>Ditrysia</taxon>
        <taxon>Papilionoidea</taxon>
        <taxon>Papilionidae</taxon>
        <taxon>Parnassiinae</taxon>
        <taxon>Parnassini</taxon>
        <taxon>Parnassius</taxon>
        <taxon>Parnassius</taxon>
    </lineage>
</organism>
<sequence length="154" mass="17296">MWVVDPEVLIIEVEARPFLYAKTLPEYSNKIIKNNAWEDITKKLSEDWETLNNDEKNSRFPHVKDAKTSGNYSIPTNVPEQNTGSPSTFNTEYSPAGPSIATCNVTETPKKKKKTTSSFESEILKAIKNESGMDEDKTFCLSLVQSLKKMDGVS</sequence>